<evidence type="ECO:0000313" key="3">
    <source>
        <dbReference type="Proteomes" id="UP000585050"/>
    </source>
</evidence>
<evidence type="ECO:0008006" key="4">
    <source>
        <dbReference type="Google" id="ProtNLM"/>
    </source>
</evidence>
<evidence type="ECO:0000313" key="2">
    <source>
        <dbReference type="EMBL" id="NLR92539.1"/>
    </source>
</evidence>
<comment type="caution">
    <text evidence="2">The sequence shown here is derived from an EMBL/GenBank/DDBJ whole genome shotgun (WGS) entry which is preliminary data.</text>
</comment>
<feature type="transmembrane region" description="Helical" evidence="1">
    <location>
        <begin position="49"/>
        <end position="75"/>
    </location>
</feature>
<dbReference type="AlphaFoldDB" id="A0A7X8XWT6"/>
<feature type="transmembrane region" description="Helical" evidence="1">
    <location>
        <begin position="7"/>
        <end position="26"/>
    </location>
</feature>
<keyword evidence="1" id="KW-1133">Transmembrane helix</keyword>
<keyword evidence="3" id="KW-1185">Reference proteome</keyword>
<feature type="transmembrane region" description="Helical" evidence="1">
    <location>
        <begin position="108"/>
        <end position="127"/>
    </location>
</feature>
<proteinExistence type="predicted"/>
<evidence type="ECO:0000256" key="1">
    <source>
        <dbReference type="SAM" id="Phobius"/>
    </source>
</evidence>
<dbReference type="Proteomes" id="UP000585050">
    <property type="component" value="Unassembled WGS sequence"/>
</dbReference>
<organism evidence="2 3">
    <name type="scientific">Flammeovirga agarivorans</name>
    <dbReference type="NCBI Taxonomy" id="2726742"/>
    <lineage>
        <taxon>Bacteria</taxon>
        <taxon>Pseudomonadati</taxon>
        <taxon>Bacteroidota</taxon>
        <taxon>Cytophagia</taxon>
        <taxon>Cytophagales</taxon>
        <taxon>Flammeovirgaceae</taxon>
        <taxon>Flammeovirga</taxon>
    </lineage>
</organism>
<dbReference type="RefSeq" id="WP_168883247.1">
    <property type="nucleotide sequence ID" value="NZ_JABAIL010000004.1"/>
</dbReference>
<protein>
    <recommendedName>
        <fullName evidence="4">DUF1648 domain-containing protein</fullName>
    </recommendedName>
</protein>
<gene>
    <name evidence="2" type="ORF">HGP29_15075</name>
</gene>
<accession>A0A7X8XWT6</accession>
<sequence length="167" mass="19042">MKYIKYLWGLSLLIYLGLALLAYIYLPDEGVTVLHQTASSEALILTKNAFFYASMGSLMLVNIFFVTIGNGILYFPKPMILAPNSSFWLNDSEHREVFLEKMKGWTKGMATIFNFLLLTVLGVIYAEQGHDPYAIKVEYSPMILWVLALVWMGAYFVVFKKTAIEED</sequence>
<reference evidence="2 3" key="1">
    <citation type="submission" date="2020-04" db="EMBL/GenBank/DDBJ databases">
        <title>Flammeovirga sp. SR4, a novel species isolated from seawater.</title>
        <authorList>
            <person name="Wang X."/>
        </authorList>
    </citation>
    <scope>NUCLEOTIDE SEQUENCE [LARGE SCALE GENOMIC DNA]</scope>
    <source>
        <strain evidence="2 3">SR4</strain>
    </source>
</reference>
<dbReference type="EMBL" id="JABAIL010000004">
    <property type="protein sequence ID" value="NLR92539.1"/>
    <property type="molecule type" value="Genomic_DNA"/>
</dbReference>
<keyword evidence="1" id="KW-0812">Transmembrane</keyword>
<keyword evidence="1" id="KW-0472">Membrane</keyword>
<name>A0A7X8XWT6_9BACT</name>
<feature type="transmembrane region" description="Helical" evidence="1">
    <location>
        <begin position="139"/>
        <end position="159"/>
    </location>
</feature>